<name>A0A5B0RHV9_PUCGR</name>
<proteinExistence type="predicted"/>
<dbReference type="AlphaFoldDB" id="A0A5B0RHV9"/>
<reference evidence="1 2" key="1">
    <citation type="submission" date="2019-05" db="EMBL/GenBank/DDBJ databases">
        <title>Emergence of the Ug99 lineage of the wheat stem rust pathogen through somatic hybridization.</title>
        <authorList>
            <person name="Li F."/>
            <person name="Upadhyaya N.M."/>
            <person name="Sperschneider J."/>
            <person name="Matny O."/>
            <person name="Nguyen-Phuc H."/>
            <person name="Mago R."/>
            <person name="Raley C."/>
            <person name="Miller M.E."/>
            <person name="Silverstein K.A.T."/>
            <person name="Henningsen E."/>
            <person name="Hirsch C.D."/>
            <person name="Visser B."/>
            <person name="Pretorius Z.A."/>
            <person name="Steffenson B.J."/>
            <person name="Schwessinger B."/>
            <person name="Dodds P.N."/>
            <person name="Figueroa M."/>
        </authorList>
    </citation>
    <scope>NUCLEOTIDE SEQUENCE [LARGE SCALE GENOMIC DNA]</scope>
    <source>
        <strain evidence="1 2">Ug99</strain>
    </source>
</reference>
<evidence type="ECO:0000313" key="2">
    <source>
        <dbReference type="Proteomes" id="UP000325313"/>
    </source>
</evidence>
<organism evidence="1 2">
    <name type="scientific">Puccinia graminis f. sp. tritici</name>
    <dbReference type="NCBI Taxonomy" id="56615"/>
    <lineage>
        <taxon>Eukaryota</taxon>
        <taxon>Fungi</taxon>
        <taxon>Dikarya</taxon>
        <taxon>Basidiomycota</taxon>
        <taxon>Pucciniomycotina</taxon>
        <taxon>Pucciniomycetes</taxon>
        <taxon>Pucciniales</taxon>
        <taxon>Pucciniaceae</taxon>
        <taxon>Puccinia</taxon>
    </lineage>
</organism>
<gene>
    <name evidence="1" type="ORF">PGTUg99_006670</name>
</gene>
<comment type="caution">
    <text evidence="1">The sequence shown here is derived from an EMBL/GenBank/DDBJ whole genome shotgun (WGS) entry which is preliminary data.</text>
</comment>
<evidence type="ECO:0000313" key="1">
    <source>
        <dbReference type="EMBL" id="KAA1125277.1"/>
    </source>
</evidence>
<dbReference type="Proteomes" id="UP000325313">
    <property type="component" value="Unassembled WGS sequence"/>
</dbReference>
<dbReference type="EMBL" id="VDEP01000180">
    <property type="protein sequence ID" value="KAA1125277.1"/>
    <property type="molecule type" value="Genomic_DNA"/>
</dbReference>
<protein>
    <submittedName>
        <fullName evidence="1">Uncharacterized protein</fullName>
    </submittedName>
</protein>
<accession>A0A5B0RHV9</accession>
<sequence>MGPAHPDIRLDLDIRSRFQPNQTFASASASSGGYPRGYPRISAPKMTLRLQNETWGPPKASCMGGYPLGYPDIRQDFRGKGASAPDSAPAGGYPLALAGIRQRITDIRNGLSSTISSKQVRLSAKGSKLKH</sequence>